<dbReference type="SUPFAM" id="SSF52172">
    <property type="entry name" value="CheY-like"/>
    <property type="match status" value="1"/>
</dbReference>
<protein>
    <submittedName>
        <fullName evidence="4">Response regulator</fullName>
    </submittedName>
</protein>
<gene>
    <name evidence="4" type="ORF">MC45_12350</name>
</gene>
<evidence type="ECO:0000259" key="3">
    <source>
        <dbReference type="PROSITE" id="PS50110"/>
    </source>
</evidence>
<dbReference type="InterPro" id="IPR001789">
    <property type="entry name" value="Sig_transdc_resp-reg_receiver"/>
</dbReference>
<dbReference type="HOGENOM" id="CLU_000445_69_8_5"/>
<dbReference type="eggNOG" id="COG0745">
    <property type="taxonomic scope" value="Bacteria"/>
</dbReference>
<dbReference type="AlphaFoldDB" id="A0A097EKV1"/>
<proteinExistence type="predicted"/>
<evidence type="ECO:0000256" key="2">
    <source>
        <dbReference type="PROSITE-ProRule" id="PRU00169"/>
    </source>
</evidence>
<evidence type="ECO:0000313" key="4">
    <source>
        <dbReference type="EMBL" id="AIT08204.1"/>
    </source>
</evidence>
<dbReference type="EMBL" id="CP009571">
    <property type="protein sequence ID" value="AIT08204.1"/>
    <property type="molecule type" value="Genomic_DNA"/>
</dbReference>
<dbReference type="Gene3D" id="3.40.50.2300">
    <property type="match status" value="1"/>
</dbReference>
<dbReference type="PANTHER" id="PTHR44591">
    <property type="entry name" value="STRESS RESPONSE REGULATOR PROTEIN 1"/>
    <property type="match status" value="1"/>
</dbReference>
<name>A0A097EKV1_9SPHN</name>
<dbReference type="STRING" id="1549858.MC45_12350"/>
<dbReference type="GO" id="GO:0000160">
    <property type="term" value="P:phosphorelay signal transduction system"/>
    <property type="evidence" value="ECO:0007669"/>
    <property type="project" value="InterPro"/>
</dbReference>
<dbReference type="Pfam" id="PF00072">
    <property type="entry name" value="Response_reg"/>
    <property type="match status" value="1"/>
</dbReference>
<accession>A0A097EKV1</accession>
<dbReference type="SMART" id="SM00448">
    <property type="entry name" value="REC"/>
    <property type="match status" value="1"/>
</dbReference>
<keyword evidence="1 2" id="KW-0597">Phosphoprotein</keyword>
<dbReference type="InterPro" id="IPR050595">
    <property type="entry name" value="Bact_response_regulator"/>
</dbReference>
<dbReference type="PROSITE" id="PS50110">
    <property type="entry name" value="RESPONSE_REGULATORY"/>
    <property type="match status" value="1"/>
</dbReference>
<evidence type="ECO:0000256" key="1">
    <source>
        <dbReference type="ARBA" id="ARBA00022553"/>
    </source>
</evidence>
<keyword evidence="5" id="KW-1185">Reference proteome</keyword>
<dbReference type="KEGG" id="stax:MC45_12350"/>
<evidence type="ECO:0000313" key="5">
    <source>
        <dbReference type="Proteomes" id="UP000033200"/>
    </source>
</evidence>
<dbReference type="PANTHER" id="PTHR44591:SF21">
    <property type="entry name" value="TWO-COMPONENT RESPONSE REGULATOR"/>
    <property type="match status" value="1"/>
</dbReference>
<dbReference type="Proteomes" id="UP000033200">
    <property type="component" value="Chromosome"/>
</dbReference>
<feature type="domain" description="Response regulatory" evidence="3">
    <location>
        <begin position="3"/>
        <end position="116"/>
    </location>
</feature>
<organism evidence="4 5">
    <name type="scientific">Sphingomonas taxi</name>
    <dbReference type="NCBI Taxonomy" id="1549858"/>
    <lineage>
        <taxon>Bacteria</taxon>
        <taxon>Pseudomonadati</taxon>
        <taxon>Pseudomonadota</taxon>
        <taxon>Alphaproteobacteria</taxon>
        <taxon>Sphingomonadales</taxon>
        <taxon>Sphingomonadaceae</taxon>
        <taxon>Sphingomonas</taxon>
    </lineage>
</organism>
<sequence length="125" mass="13732">MIRILLAEDDQVMREYLTRALERAGYAVAAVDRGTAAIPLLESESFDLLLTDIVMPEMDGIELARRAAELVPGLRVMFITGFAAVTLKAGREMPNARVLSKPFHLRDLVAEVDRVFETGSATGLN</sequence>
<reference evidence="4 5" key="1">
    <citation type="submission" date="2014-09" db="EMBL/GenBank/DDBJ databases">
        <title>Using Illumina technology Improving SMRT sequencing Genome Assembly by RASTools.</title>
        <authorList>
            <person name="Zhou Y."/>
            <person name="Ma T."/>
            <person name="Liu T."/>
        </authorList>
    </citation>
    <scope>NUCLEOTIDE SEQUENCE [LARGE SCALE GENOMIC DNA]</scope>
    <source>
        <strain evidence="4 5">ATCC 55669</strain>
    </source>
</reference>
<dbReference type="InterPro" id="IPR011006">
    <property type="entry name" value="CheY-like_superfamily"/>
</dbReference>
<dbReference type="NCBIfam" id="NF046022">
    <property type="entry name" value="RespRegCpdRBruc"/>
    <property type="match status" value="1"/>
</dbReference>
<feature type="modified residue" description="4-aspartylphosphate" evidence="2">
    <location>
        <position position="52"/>
    </location>
</feature>
<dbReference type="RefSeq" id="WP_038667273.1">
    <property type="nucleotide sequence ID" value="NZ_CP009571.1"/>
</dbReference>